<proteinExistence type="inferred from homology"/>
<dbReference type="EMBL" id="NCKU01009949">
    <property type="protein sequence ID" value="RWS01050.1"/>
    <property type="molecule type" value="Genomic_DNA"/>
</dbReference>
<dbReference type="PANTHER" id="PTHR15004:SF0">
    <property type="entry name" value="GLUTAMYL-TRNA(GLN) AMIDOTRANSFERASE SUBUNIT C, MITOCHONDRIAL"/>
    <property type="match status" value="1"/>
</dbReference>
<dbReference type="InterPro" id="IPR036113">
    <property type="entry name" value="Asp/Glu-ADT_sf_sub_c"/>
</dbReference>
<keyword evidence="3" id="KW-1185">Reference proteome</keyword>
<organism evidence="2 3">
    <name type="scientific">Dinothrombium tinctorium</name>
    <dbReference type="NCBI Taxonomy" id="1965070"/>
    <lineage>
        <taxon>Eukaryota</taxon>
        <taxon>Metazoa</taxon>
        <taxon>Ecdysozoa</taxon>
        <taxon>Arthropoda</taxon>
        <taxon>Chelicerata</taxon>
        <taxon>Arachnida</taxon>
        <taxon>Acari</taxon>
        <taxon>Acariformes</taxon>
        <taxon>Trombidiformes</taxon>
        <taxon>Prostigmata</taxon>
        <taxon>Anystina</taxon>
        <taxon>Parasitengona</taxon>
        <taxon>Trombidioidea</taxon>
        <taxon>Trombidiidae</taxon>
        <taxon>Dinothrombium</taxon>
    </lineage>
</organism>
<dbReference type="Pfam" id="PF02686">
    <property type="entry name" value="GatC"/>
    <property type="match status" value="1"/>
</dbReference>
<evidence type="ECO:0000256" key="1">
    <source>
        <dbReference type="ARBA" id="ARBA00022741"/>
    </source>
</evidence>
<gene>
    <name evidence="2" type="ORF">B4U79_01057</name>
</gene>
<sequence length="121" mass="13963">NSIEFKCEMTLKLIELRKIVVLLEKLSLVNFANIEGVKRLEEAIKFADRLKEVNTDGVKPMYSVLENDCLYLREDKPEKFSRKLVQQNASLLIEDYFVAPPGNVPLQVTADYFEKKAIKKV</sequence>
<dbReference type="GO" id="GO:0070681">
    <property type="term" value="P:glutaminyl-tRNAGln biosynthesis via transamidation"/>
    <property type="evidence" value="ECO:0007669"/>
    <property type="project" value="TreeGrafter"/>
</dbReference>
<keyword evidence="1" id="KW-0547">Nucleotide-binding</keyword>
<dbReference type="Proteomes" id="UP000285301">
    <property type="component" value="Unassembled WGS sequence"/>
</dbReference>
<dbReference type="GO" id="GO:0006450">
    <property type="term" value="P:regulation of translational fidelity"/>
    <property type="evidence" value="ECO:0007669"/>
    <property type="project" value="InterPro"/>
</dbReference>
<dbReference type="InterPro" id="IPR003837">
    <property type="entry name" value="GatC"/>
</dbReference>
<feature type="non-terminal residue" evidence="2">
    <location>
        <position position="1"/>
    </location>
</feature>
<name>A0A443QDH0_9ACAR</name>
<dbReference type="PANTHER" id="PTHR15004">
    <property type="entry name" value="GLUTAMYL-TRNA(GLN) AMIDOTRANSFERASE SUBUNIT C, MITOCHONDRIAL"/>
    <property type="match status" value="1"/>
</dbReference>
<dbReference type="GO" id="GO:0030956">
    <property type="term" value="C:glutamyl-tRNA(Gln) amidotransferase complex"/>
    <property type="evidence" value="ECO:0007669"/>
    <property type="project" value="TreeGrafter"/>
</dbReference>
<dbReference type="GO" id="GO:0000166">
    <property type="term" value="F:nucleotide binding"/>
    <property type="evidence" value="ECO:0007669"/>
    <property type="project" value="UniProtKB-KW"/>
</dbReference>
<dbReference type="GO" id="GO:0032543">
    <property type="term" value="P:mitochondrial translation"/>
    <property type="evidence" value="ECO:0007669"/>
    <property type="project" value="TreeGrafter"/>
</dbReference>
<evidence type="ECO:0000313" key="3">
    <source>
        <dbReference type="Proteomes" id="UP000285301"/>
    </source>
</evidence>
<accession>A0A443QDH0</accession>
<comment type="caution">
    <text evidence="2">The sequence shown here is derived from an EMBL/GenBank/DDBJ whole genome shotgun (WGS) entry which is preliminary data.</text>
</comment>
<dbReference type="STRING" id="1965070.A0A443QDH0"/>
<evidence type="ECO:0000313" key="2">
    <source>
        <dbReference type="EMBL" id="RWS01050.1"/>
    </source>
</evidence>
<dbReference type="AlphaFoldDB" id="A0A443QDH0"/>
<dbReference type="OrthoDB" id="5394539at2759"/>
<dbReference type="HAMAP" id="MF_00122">
    <property type="entry name" value="GatC"/>
    <property type="match status" value="1"/>
</dbReference>
<evidence type="ECO:0008006" key="4">
    <source>
        <dbReference type="Google" id="ProtNLM"/>
    </source>
</evidence>
<protein>
    <recommendedName>
        <fullName evidence="4">Glutamyl-tRNA(Gln) amidotransferase subunit C, mitochondrial</fullName>
    </recommendedName>
</protein>
<reference evidence="2 3" key="1">
    <citation type="journal article" date="2018" name="Gigascience">
        <title>Genomes of trombidid mites reveal novel predicted allergens and laterally-transferred genes associated with secondary metabolism.</title>
        <authorList>
            <person name="Dong X."/>
            <person name="Chaisiri K."/>
            <person name="Xia D."/>
            <person name="Armstrong S.D."/>
            <person name="Fang Y."/>
            <person name="Donnelly M.J."/>
            <person name="Kadowaki T."/>
            <person name="McGarry J.W."/>
            <person name="Darby A.C."/>
            <person name="Makepeace B.L."/>
        </authorList>
    </citation>
    <scope>NUCLEOTIDE SEQUENCE [LARGE SCALE GENOMIC DNA]</scope>
    <source>
        <strain evidence="2">UoL-WK</strain>
    </source>
</reference>
<dbReference type="GO" id="GO:0005739">
    <property type="term" value="C:mitochondrion"/>
    <property type="evidence" value="ECO:0007669"/>
    <property type="project" value="TreeGrafter"/>
</dbReference>
<dbReference type="SUPFAM" id="SSF141000">
    <property type="entry name" value="Glu-tRNAGln amidotransferase C subunit"/>
    <property type="match status" value="1"/>
</dbReference>